<dbReference type="Proteomes" id="UP000237682">
    <property type="component" value="Unassembled WGS sequence"/>
</dbReference>
<gene>
    <name evidence="2" type="ORF">C5L14_15165</name>
</gene>
<dbReference type="Gene3D" id="2.60.120.10">
    <property type="entry name" value="Jelly Rolls"/>
    <property type="match status" value="1"/>
</dbReference>
<dbReference type="EMBL" id="PUEJ01000005">
    <property type="protein sequence ID" value="PRH86657.1"/>
    <property type="molecule type" value="Genomic_DNA"/>
</dbReference>
<reference evidence="2 3" key="1">
    <citation type="submission" date="2018-02" db="EMBL/GenBank/DDBJ databases">
        <title>Whole genome sequencing of endophytic bacterium.</title>
        <authorList>
            <person name="Eedara R."/>
            <person name="Podile A.R."/>
        </authorList>
    </citation>
    <scope>NUCLEOTIDE SEQUENCE [LARGE SCALE GENOMIC DNA]</scope>
    <source>
        <strain evidence="2 3">RP1T</strain>
    </source>
</reference>
<dbReference type="InterPro" id="IPR047263">
    <property type="entry name" value="HNL-like_cupin"/>
</dbReference>
<feature type="domain" description="Cupin type-2" evidence="1">
    <location>
        <begin position="50"/>
        <end position="106"/>
    </location>
</feature>
<dbReference type="InterPro" id="IPR011051">
    <property type="entry name" value="RmlC_Cupin_sf"/>
</dbReference>
<dbReference type="InterPro" id="IPR013096">
    <property type="entry name" value="Cupin_2"/>
</dbReference>
<dbReference type="CDD" id="cd02233">
    <property type="entry name" value="cupin_HNL-like"/>
    <property type="match status" value="1"/>
</dbReference>
<dbReference type="InterPro" id="IPR014710">
    <property type="entry name" value="RmlC-like_jellyroll"/>
</dbReference>
<dbReference type="RefSeq" id="WP_105862888.1">
    <property type="nucleotide sequence ID" value="NZ_PUEJ01000005.1"/>
</dbReference>
<proteinExistence type="predicted"/>
<protein>
    <submittedName>
        <fullName evidence="2">Cupin domain-containing protein</fullName>
    </submittedName>
</protein>
<sequence>MTGPGLPREMAVIRAGGAIEMAPEGIASAPFRVEHLIAGARDGEPTAMRAMLDPGVRTHWHSHPLGQLLLAVSGSGLAQRRNGPLVELDPGDAVWFAPGELHWHGAGQVDAFVYVSVQALQNGRAVDWHEPV</sequence>
<comment type="caution">
    <text evidence="2">The sequence shown here is derived from an EMBL/GenBank/DDBJ whole genome shotgun (WGS) entry which is preliminary data.</text>
</comment>
<dbReference type="Pfam" id="PF07883">
    <property type="entry name" value="Cupin_2"/>
    <property type="match status" value="1"/>
</dbReference>
<dbReference type="SUPFAM" id="SSF51182">
    <property type="entry name" value="RmlC-like cupins"/>
    <property type="match status" value="1"/>
</dbReference>
<name>A0A2S9QBD1_9HYPH</name>
<dbReference type="AlphaFoldDB" id="A0A2S9QBD1"/>
<accession>A0A2S9QBD1</accession>
<keyword evidence="3" id="KW-1185">Reference proteome</keyword>
<evidence type="ECO:0000259" key="1">
    <source>
        <dbReference type="Pfam" id="PF07883"/>
    </source>
</evidence>
<dbReference type="OrthoDB" id="9802489at2"/>
<evidence type="ECO:0000313" key="2">
    <source>
        <dbReference type="EMBL" id="PRH86657.1"/>
    </source>
</evidence>
<organism evidence="2 3">
    <name type="scientific">Labrys okinawensis</name>
    <dbReference type="NCBI Taxonomy" id="346911"/>
    <lineage>
        <taxon>Bacteria</taxon>
        <taxon>Pseudomonadati</taxon>
        <taxon>Pseudomonadota</taxon>
        <taxon>Alphaproteobacteria</taxon>
        <taxon>Hyphomicrobiales</taxon>
        <taxon>Xanthobacteraceae</taxon>
        <taxon>Labrys</taxon>
    </lineage>
</organism>
<dbReference type="PANTHER" id="PTHR43698">
    <property type="entry name" value="RIBD C-TERMINAL DOMAIN CONTAINING PROTEIN"/>
    <property type="match status" value="1"/>
</dbReference>
<evidence type="ECO:0000313" key="3">
    <source>
        <dbReference type="Proteomes" id="UP000237682"/>
    </source>
</evidence>
<dbReference type="PANTHER" id="PTHR43698:SF1">
    <property type="entry name" value="BLL4564 PROTEIN"/>
    <property type="match status" value="1"/>
</dbReference>